<dbReference type="PROSITE" id="PS50110">
    <property type="entry name" value="RESPONSE_REGULATORY"/>
    <property type="match status" value="1"/>
</dbReference>
<feature type="domain" description="HTH araC/xylS-type" evidence="5">
    <location>
        <begin position="391"/>
        <end position="490"/>
    </location>
</feature>
<evidence type="ECO:0000256" key="4">
    <source>
        <dbReference type="PROSITE-ProRule" id="PRU00169"/>
    </source>
</evidence>
<accession>A0ABT9WT48</accession>
<proteinExistence type="predicted"/>
<evidence type="ECO:0000259" key="5">
    <source>
        <dbReference type="PROSITE" id="PS01124"/>
    </source>
</evidence>
<dbReference type="Gene3D" id="1.10.10.60">
    <property type="entry name" value="Homeodomain-like"/>
    <property type="match status" value="2"/>
</dbReference>
<evidence type="ECO:0000256" key="2">
    <source>
        <dbReference type="ARBA" id="ARBA00023125"/>
    </source>
</evidence>
<dbReference type="PANTHER" id="PTHR43280">
    <property type="entry name" value="ARAC-FAMILY TRANSCRIPTIONAL REGULATOR"/>
    <property type="match status" value="1"/>
</dbReference>
<dbReference type="EMBL" id="JAUSTT010000012">
    <property type="protein sequence ID" value="MDQ0176390.1"/>
    <property type="molecule type" value="Genomic_DNA"/>
</dbReference>
<dbReference type="PROSITE" id="PS01124">
    <property type="entry name" value="HTH_ARAC_FAMILY_2"/>
    <property type="match status" value="1"/>
</dbReference>
<keyword evidence="8" id="KW-1185">Reference proteome</keyword>
<protein>
    <submittedName>
        <fullName evidence="7">YesN/AraC family two-component response regulator</fullName>
    </submittedName>
</protein>
<evidence type="ECO:0000313" key="8">
    <source>
        <dbReference type="Proteomes" id="UP001223586"/>
    </source>
</evidence>
<dbReference type="PRINTS" id="PR00032">
    <property type="entry name" value="HTHARAC"/>
</dbReference>
<dbReference type="Proteomes" id="UP001223586">
    <property type="component" value="Unassembled WGS sequence"/>
</dbReference>
<dbReference type="SUPFAM" id="SSF46689">
    <property type="entry name" value="Homeodomain-like"/>
    <property type="match status" value="1"/>
</dbReference>
<dbReference type="SMART" id="SM00342">
    <property type="entry name" value="HTH_ARAC"/>
    <property type="match status" value="1"/>
</dbReference>
<dbReference type="InterPro" id="IPR001789">
    <property type="entry name" value="Sig_transdc_resp-reg_receiver"/>
</dbReference>
<comment type="caution">
    <text evidence="4">Lacks conserved residue(s) required for the propagation of feature annotation.</text>
</comment>
<dbReference type="SUPFAM" id="SSF52172">
    <property type="entry name" value="CheY-like"/>
    <property type="match status" value="1"/>
</dbReference>
<dbReference type="Gene3D" id="3.40.50.2300">
    <property type="match status" value="1"/>
</dbReference>
<keyword evidence="3" id="KW-0804">Transcription</keyword>
<feature type="domain" description="Response regulatory" evidence="6">
    <location>
        <begin position="3"/>
        <end position="118"/>
    </location>
</feature>
<dbReference type="PANTHER" id="PTHR43280:SF28">
    <property type="entry name" value="HTH-TYPE TRANSCRIPTIONAL ACTIVATOR RHAS"/>
    <property type="match status" value="1"/>
</dbReference>
<keyword evidence="1" id="KW-0805">Transcription regulation</keyword>
<keyword evidence="2" id="KW-0238">DNA-binding</keyword>
<sequence>MYKVLIASRDAFDAKGIQWLLGSSFPNIKAEAAVDLTAACQLMEQLGPSLLIVEMDFFSDKQSESFFKAVKIMKPTIIALTVEPTFEAAQKAIHLGVKKLFVKPFPPQDLMKSVQMFLKDWETGDALLPTESKKEKNEAPYEKLFLPSSHSFVPQVLSAFKPEKREVLPSLYIFLQQYHFLHKPILILLEEMIIAIFKKTEEHQIDQTCKKLLSDWHEIEQTSLSIMINGNHHAGKSLHQQYTETKKMVDITFFVGYKSVLFFSKPLQWKFIDPFLTPQEQRLWISFLNEGDKKEIRSWLYREFLQFRDPYPDPSLLRIRLTSILAQLRRHMKTYHLDHHQEYEDAYLQMFEAILYGSLIYRIVQQLIDFTSKIIDAVQQAHYAYSFDIIEKSLRFIETNYWNKQIDLQTLAKLVDRNPSYFSQLFAKKVGKKFRQKLNEIRVKEAQKLLVETDLSIKEIAALTGFQNQQYFSRIFHHYTGQAPRQYRSSQLQ</sequence>
<evidence type="ECO:0000313" key="7">
    <source>
        <dbReference type="EMBL" id="MDQ0176390.1"/>
    </source>
</evidence>
<dbReference type="InterPro" id="IPR018060">
    <property type="entry name" value="HTH_AraC"/>
</dbReference>
<organism evidence="7 8">
    <name type="scientific">Bacillus chungangensis</name>
    <dbReference type="NCBI Taxonomy" id="587633"/>
    <lineage>
        <taxon>Bacteria</taxon>
        <taxon>Bacillati</taxon>
        <taxon>Bacillota</taxon>
        <taxon>Bacilli</taxon>
        <taxon>Bacillales</taxon>
        <taxon>Bacillaceae</taxon>
        <taxon>Bacillus</taxon>
    </lineage>
</organism>
<evidence type="ECO:0000256" key="1">
    <source>
        <dbReference type="ARBA" id="ARBA00023015"/>
    </source>
</evidence>
<name>A0ABT9WT48_9BACI</name>
<dbReference type="RefSeq" id="WP_307229509.1">
    <property type="nucleotide sequence ID" value="NZ_JAUSTT010000012.1"/>
</dbReference>
<dbReference type="InterPro" id="IPR020449">
    <property type="entry name" value="Tscrpt_reg_AraC-type_HTH"/>
</dbReference>
<gene>
    <name evidence="7" type="ORF">J2S08_002234</name>
</gene>
<evidence type="ECO:0000256" key="3">
    <source>
        <dbReference type="ARBA" id="ARBA00023163"/>
    </source>
</evidence>
<dbReference type="Pfam" id="PF12833">
    <property type="entry name" value="HTH_18"/>
    <property type="match status" value="1"/>
</dbReference>
<reference evidence="7 8" key="1">
    <citation type="submission" date="2023-07" db="EMBL/GenBank/DDBJ databases">
        <title>Genomic Encyclopedia of Type Strains, Phase IV (KMG-IV): sequencing the most valuable type-strain genomes for metagenomic binning, comparative biology and taxonomic classification.</title>
        <authorList>
            <person name="Goeker M."/>
        </authorList>
    </citation>
    <scope>NUCLEOTIDE SEQUENCE [LARGE SCALE GENOMIC DNA]</scope>
    <source>
        <strain evidence="7 8">DSM 23837</strain>
    </source>
</reference>
<dbReference type="InterPro" id="IPR011006">
    <property type="entry name" value="CheY-like_superfamily"/>
</dbReference>
<evidence type="ECO:0000259" key="6">
    <source>
        <dbReference type="PROSITE" id="PS50110"/>
    </source>
</evidence>
<dbReference type="InterPro" id="IPR009057">
    <property type="entry name" value="Homeodomain-like_sf"/>
</dbReference>
<comment type="caution">
    <text evidence="7">The sequence shown here is derived from an EMBL/GenBank/DDBJ whole genome shotgun (WGS) entry which is preliminary data.</text>
</comment>